<sequence length="497" mass="57687">MKSNFLCVLVLACSLPVIASSAPTYDFNARCRMAYQLIMAMRVQEAQQQINLEQKTHPENLIPVLLQNYIDFMQLFFDGGSADYQQKLANRNKYLSLLAQGSRDSPYYLLSQAIVHFQWSLIKVKFGDRISAAWEFRRAYLMLSDNQKRYPRFYPNDIFLGAMKTAIGTVPDGYRWITDILGMKGSIQQGMQMLKQVIAMGDDDQLLFGQEAYVYYCYLLFYIERNPNAVFRFIREKNLDTRHNQLYAFMVANLALNHHRSAYALEILQNLNRELDYLDMPSLDFELGAIYLNSLQADSAIRYLQAFLQRTQTDYFKKDALLRLSWAYTLKGNTGMANQCRQRILKEGTAVVDADKTALLEAKKNTPVDIHIFRARLLSDGGYFRQALDELNSISAAALPDYLNKLMYAYFMARIYDEMGEDDKAIPYYQATIEAGRNLPEYYAARAAWQMGMIYEKRNQPEKALYYYNLCLQMPEKEYKNSLDQWAKTGIERIKGK</sequence>
<protein>
    <submittedName>
        <fullName evidence="3">Tetratricopeptide repeat-containing protein</fullName>
    </submittedName>
</protein>
<dbReference type="STRING" id="1393122.SAMN05660895_1742"/>
<evidence type="ECO:0000313" key="4">
    <source>
        <dbReference type="Proteomes" id="UP000199537"/>
    </source>
</evidence>
<feature type="repeat" description="TPR" evidence="1">
    <location>
        <begin position="445"/>
        <end position="478"/>
    </location>
</feature>
<feature type="chain" id="PRO_5011499744" evidence="2">
    <location>
        <begin position="20"/>
        <end position="497"/>
    </location>
</feature>
<keyword evidence="1" id="KW-0802">TPR repeat</keyword>
<evidence type="ECO:0000256" key="2">
    <source>
        <dbReference type="SAM" id="SignalP"/>
    </source>
</evidence>
<gene>
    <name evidence="3" type="ORF">SAMN05660895_1742</name>
</gene>
<accession>A0A1I7NG35</accession>
<keyword evidence="2" id="KW-0732">Signal</keyword>
<dbReference type="InterPro" id="IPR019734">
    <property type="entry name" value="TPR_rpt"/>
</dbReference>
<dbReference type="Pfam" id="PF13424">
    <property type="entry name" value="TPR_12"/>
    <property type="match status" value="1"/>
</dbReference>
<keyword evidence="4" id="KW-1185">Reference proteome</keyword>
<dbReference type="Proteomes" id="UP000199537">
    <property type="component" value="Unassembled WGS sequence"/>
</dbReference>
<evidence type="ECO:0000313" key="3">
    <source>
        <dbReference type="EMBL" id="SFV33553.1"/>
    </source>
</evidence>
<organism evidence="3 4">
    <name type="scientific">Thermoflavifilum thermophilum</name>
    <dbReference type="NCBI Taxonomy" id="1393122"/>
    <lineage>
        <taxon>Bacteria</taxon>
        <taxon>Pseudomonadati</taxon>
        <taxon>Bacteroidota</taxon>
        <taxon>Chitinophagia</taxon>
        <taxon>Chitinophagales</taxon>
        <taxon>Chitinophagaceae</taxon>
        <taxon>Thermoflavifilum</taxon>
    </lineage>
</organism>
<name>A0A1I7NG35_9BACT</name>
<dbReference type="Gene3D" id="1.25.40.10">
    <property type="entry name" value="Tetratricopeptide repeat domain"/>
    <property type="match status" value="2"/>
</dbReference>
<reference evidence="4" key="1">
    <citation type="submission" date="2016-10" db="EMBL/GenBank/DDBJ databases">
        <authorList>
            <person name="Varghese N."/>
            <person name="Submissions S."/>
        </authorList>
    </citation>
    <scope>NUCLEOTIDE SEQUENCE [LARGE SCALE GENOMIC DNA]</scope>
    <source>
        <strain evidence="4">DSM 14807</strain>
    </source>
</reference>
<dbReference type="PROSITE" id="PS50005">
    <property type="entry name" value="TPR"/>
    <property type="match status" value="1"/>
</dbReference>
<dbReference type="SUPFAM" id="SSF48452">
    <property type="entry name" value="TPR-like"/>
    <property type="match status" value="2"/>
</dbReference>
<proteinExistence type="predicted"/>
<feature type="signal peptide" evidence="2">
    <location>
        <begin position="1"/>
        <end position="19"/>
    </location>
</feature>
<dbReference type="EMBL" id="FPCJ01000001">
    <property type="protein sequence ID" value="SFV33553.1"/>
    <property type="molecule type" value="Genomic_DNA"/>
</dbReference>
<evidence type="ECO:0000256" key="1">
    <source>
        <dbReference type="PROSITE-ProRule" id="PRU00339"/>
    </source>
</evidence>
<dbReference type="InterPro" id="IPR011990">
    <property type="entry name" value="TPR-like_helical_dom_sf"/>
</dbReference>
<dbReference type="SMART" id="SM00028">
    <property type="entry name" value="TPR"/>
    <property type="match status" value="2"/>
</dbReference>
<dbReference type="AlphaFoldDB" id="A0A1I7NG35"/>